<keyword evidence="2" id="KW-1185">Reference proteome</keyword>
<sequence length="49" mass="4973">MGPLCPCPNSKKPRTCVNQLSQPGAHCACTSSAAACKWSRSLLGPAGAD</sequence>
<gene>
    <name evidence="1" type="ORF">SPARVUS_LOCUS4920585</name>
</gene>
<comment type="caution">
    <text evidence="1">The sequence shown here is derived from an EMBL/GenBank/DDBJ whole genome shotgun (WGS) entry which is preliminary data.</text>
</comment>
<evidence type="ECO:0000313" key="2">
    <source>
        <dbReference type="Proteomes" id="UP001162483"/>
    </source>
</evidence>
<accession>A0ABN9CET3</accession>
<name>A0ABN9CET3_9NEOB</name>
<protein>
    <submittedName>
        <fullName evidence="1">Uncharacterized protein</fullName>
    </submittedName>
</protein>
<dbReference type="EMBL" id="CATNWA010009775">
    <property type="protein sequence ID" value="CAI9558612.1"/>
    <property type="molecule type" value="Genomic_DNA"/>
</dbReference>
<organism evidence="1 2">
    <name type="scientific">Staurois parvus</name>
    <dbReference type="NCBI Taxonomy" id="386267"/>
    <lineage>
        <taxon>Eukaryota</taxon>
        <taxon>Metazoa</taxon>
        <taxon>Chordata</taxon>
        <taxon>Craniata</taxon>
        <taxon>Vertebrata</taxon>
        <taxon>Euteleostomi</taxon>
        <taxon>Amphibia</taxon>
        <taxon>Batrachia</taxon>
        <taxon>Anura</taxon>
        <taxon>Neobatrachia</taxon>
        <taxon>Ranoidea</taxon>
        <taxon>Ranidae</taxon>
        <taxon>Staurois</taxon>
    </lineage>
</organism>
<dbReference type="Proteomes" id="UP001162483">
    <property type="component" value="Unassembled WGS sequence"/>
</dbReference>
<proteinExistence type="predicted"/>
<reference evidence="1" key="1">
    <citation type="submission" date="2023-05" db="EMBL/GenBank/DDBJ databases">
        <authorList>
            <person name="Stuckert A."/>
        </authorList>
    </citation>
    <scope>NUCLEOTIDE SEQUENCE</scope>
</reference>
<evidence type="ECO:0000313" key="1">
    <source>
        <dbReference type="EMBL" id="CAI9558612.1"/>
    </source>
</evidence>